<accession>A0A376GEL3</accession>
<dbReference type="Proteomes" id="UP000254737">
    <property type="component" value="Unassembled WGS sequence"/>
</dbReference>
<keyword evidence="5" id="KW-0560">Oxidoreductase</keyword>
<gene>
    <name evidence="5" type="primary">yhhW_3</name>
    <name evidence="5" type="ORF">NCTC13456_02421</name>
</gene>
<proteinExistence type="inferred from homology"/>
<evidence type="ECO:0000256" key="1">
    <source>
        <dbReference type="ARBA" id="ARBA00008416"/>
    </source>
</evidence>
<evidence type="ECO:0000313" key="6">
    <source>
        <dbReference type="Proteomes" id="UP000254737"/>
    </source>
</evidence>
<evidence type="ECO:0000256" key="2">
    <source>
        <dbReference type="RuleBase" id="RU003457"/>
    </source>
</evidence>
<dbReference type="SUPFAM" id="SSF51182">
    <property type="entry name" value="RmlC-like cupins"/>
    <property type="match status" value="1"/>
</dbReference>
<dbReference type="AlphaFoldDB" id="A0A376GEL3"/>
<reference evidence="5 6" key="1">
    <citation type="submission" date="2018-06" db="EMBL/GenBank/DDBJ databases">
        <authorList>
            <consortium name="Pathogen Informatics"/>
            <person name="Doyle S."/>
        </authorList>
    </citation>
    <scope>NUCLEOTIDE SEQUENCE [LARGE SCALE GENOMIC DNA]</scope>
    <source>
        <strain evidence="5 6">NCTC13456</strain>
    </source>
</reference>
<dbReference type="InterPro" id="IPR011051">
    <property type="entry name" value="RmlC_Cupin_sf"/>
</dbReference>
<dbReference type="PANTHER" id="PTHR13903">
    <property type="entry name" value="PIRIN-RELATED"/>
    <property type="match status" value="1"/>
</dbReference>
<sequence>MKVKNINKVVGPMPIRDPFILGAYHYDLYPKGNGKMGVDAELLKGKNIGQDFDRNADWRMYHGETIPGFPHHPHRGFEIATIVEEGFADHFDSKGSKGRYGNGDVQLMSAGSGVLHGEMFPLLNDETDNPFRLFQIWLNMHSSDKLTEPTYKMLWSETIPQKDVKDEEGRNVNVRVILGDYAGVKSQDPLAHSWARDPKHHVGIALLNMDPNSSFTLPAVSETMNRFVFFYDGVDVISIDNYKIQQRHLADLNGNEEIIIQNGNSQAKVLILEGEPINESVAAYGPFVMNTEQEIRDAFAEYQKTQFGGWPWGDKETDIVNPKEAGRFASYNFGKELDEPDLK</sequence>
<dbReference type="InterPro" id="IPR008778">
    <property type="entry name" value="Pirin_C_dom"/>
</dbReference>
<dbReference type="Pfam" id="PF05726">
    <property type="entry name" value="Pirin_C"/>
    <property type="match status" value="1"/>
</dbReference>
<dbReference type="STRING" id="343874.GCA_000805695_02121"/>
<keyword evidence="5" id="KW-0223">Dioxygenase</keyword>
<dbReference type="OrthoDB" id="321327at2"/>
<dbReference type="EMBL" id="UFXS01000001">
    <property type="protein sequence ID" value="STD58794.1"/>
    <property type="molecule type" value="Genomic_DNA"/>
</dbReference>
<protein>
    <submittedName>
        <fullName evidence="5">Quercetin 2,3-dioxygenase</fullName>
        <ecNumber evidence="5">1.13.11.24</ecNumber>
    </submittedName>
</protein>
<dbReference type="GO" id="GO:0008127">
    <property type="term" value="F:quercetin 2,3-dioxygenase activity"/>
    <property type="evidence" value="ECO:0007669"/>
    <property type="project" value="UniProtKB-EC"/>
</dbReference>
<evidence type="ECO:0000259" key="4">
    <source>
        <dbReference type="Pfam" id="PF05726"/>
    </source>
</evidence>
<name>A0A376GEL3_9FLAO</name>
<comment type="similarity">
    <text evidence="1 2">Belongs to the pirin family.</text>
</comment>
<dbReference type="EC" id="1.13.11.24" evidence="5"/>
<organism evidence="5 6">
    <name type="scientific">Empedobacter falsenii</name>
    <dbReference type="NCBI Taxonomy" id="343874"/>
    <lineage>
        <taxon>Bacteria</taxon>
        <taxon>Pseudomonadati</taxon>
        <taxon>Bacteroidota</taxon>
        <taxon>Flavobacteriia</taxon>
        <taxon>Flavobacteriales</taxon>
        <taxon>Weeksellaceae</taxon>
        <taxon>Empedobacter</taxon>
    </lineage>
</organism>
<dbReference type="Gene3D" id="2.60.120.10">
    <property type="entry name" value="Jelly Rolls"/>
    <property type="match status" value="2"/>
</dbReference>
<dbReference type="PANTHER" id="PTHR13903:SF8">
    <property type="entry name" value="PIRIN"/>
    <property type="match status" value="1"/>
</dbReference>
<dbReference type="Pfam" id="PF02678">
    <property type="entry name" value="Pirin"/>
    <property type="match status" value="1"/>
</dbReference>
<dbReference type="RefSeq" id="WP_038331594.1">
    <property type="nucleotide sequence ID" value="NZ_JSYQ01000003.1"/>
</dbReference>
<dbReference type="CDD" id="cd02247">
    <property type="entry name" value="cupin_pirin_C"/>
    <property type="match status" value="1"/>
</dbReference>
<dbReference type="InterPro" id="IPR014710">
    <property type="entry name" value="RmlC-like_jellyroll"/>
</dbReference>
<evidence type="ECO:0000313" key="5">
    <source>
        <dbReference type="EMBL" id="STD58794.1"/>
    </source>
</evidence>
<dbReference type="InterPro" id="IPR003829">
    <property type="entry name" value="Pirin_N_dom"/>
</dbReference>
<evidence type="ECO:0000259" key="3">
    <source>
        <dbReference type="Pfam" id="PF02678"/>
    </source>
</evidence>
<feature type="domain" description="Pirin C-terminal" evidence="4">
    <location>
        <begin position="207"/>
        <end position="308"/>
    </location>
</feature>
<dbReference type="InterPro" id="IPR012093">
    <property type="entry name" value="Pirin"/>
</dbReference>
<feature type="domain" description="Pirin N-terminal" evidence="3">
    <location>
        <begin position="62"/>
        <end position="138"/>
    </location>
</feature>